<reference evidence="2 3" key="1">
    <citation type="submission" date="2018-05" db="EMBL/GenBank/DDBJ databases">
        <title>Chitinophaga sp. K3CV102501T nov., isolated from isolated from a monsoon evergreen broad-leaved forest soil.</title>
        <authorList>
            <person name="Lv Y."/>
        </authorList>
    </citation>
    <scope>NUCLEOTIDE SEQUENCE [LARGE SCALE GENOMIC DNA]</scope>
    <source>
        <strain evidence="2 3">GDMCC 1.1325</strain>
    </source>
</reference>
<protein>
    <submittedName>
        <fullName evidence="2">Uncharacterized protein</fullName>
    </submittedName>
</protein>
<dbReference type="SUPFAM" id="SSF101756">
    <property type="entry name" value="Hypothetical protein YgiW"/>
    <property type="match status" value="1"/>
</dbReference>
<dbReference type="InterPro" id="IPR005220">
    <property type="entry name" value="CarO-like"/>
</dbReference>
<keyword evidence="3" id="KW-1185">Reference proteome</keyword>
<dbReference type="InterPro" id="IPR036700">
    <property type="entry name" value="BOBF_sf"/>
</dbReference>
<dbReference type="Gene3D" id="2.40.50.200">
    <property type="entry name" value="Bacterial OB-fold"/>
    <property type="match status" value="1"/>
</dbReference>
<comment type="caution">
    <text evidence="2">The sequence shown here is derived from an EMBL/GenBank/DDBJ whole genome shotgun (WGS) entry which is preliminary data.</text>
</comment>
<gene>
    <name evidence="2" type="ORF">DF182_01365</name>
</gene>
<accession>A0A365XZ74</accession>
<dbReference type="AlphaFoldDB" id="A0A365XZ74"/>
<name>A0A365XZ74_9BACT</name>
<dbReference type="OrthoDB" id="677507at2"/>
<sequence length="109" mass="12651">MKCLLFCLLLPCLFFQHKQYYTIGEVLKNARQLTHDSVTVKIRGYITGKANRSTYLFEDRTAEIKVDIPDKFLPSKPFNDKDEVIIEALVQYEINKPVTLMANRPVIND</sequence>
<dbReference type="Pfam" id="PF04076">
    <property type="entry name" value="BOF"/>
    <property type="match status" value="1"/>
</dbReference>
<evidence type="ECO:0000313" key="2">
    <source>
        <dbReference type="EMBL" id="RBL91301.1"/>
    </source>
</evidence>
<dbReference type="EMBL" id="QFFJ01000001">
    <property type="protein sequence ID" value="RBL91301.1"/>
    <property type="molecule type" value="Genomic_DNA"/>
</dbReference>
<evidence type="ECO:0000256" key="1">
    <source>
        <dbReference type="ARBA" id="ARBA00022729"/>
    </source>
</evidence>
<dbReference type="Proteomes" id="UP000253410">
    <property type="component" value="Unassembled WGS sequence"/>
</dbReference>
<organism evidence="2 3">
    <name type="scientific">Chitinophaga flava</name>
    <dbReference type="NCBI Taxonomy" id="2259036"/>
    <lineage>
        <taxon>Bacteria</taxon>
        <taxon>Pseudomonadati</taxon>
        <taxon>Bacteroidota</taxon>
        <taxon>Chitinophagia</taxon>
        <taxon>Chitinophagales</taxon>
        <taxon>Chitinophagaceae</taxon>
        <taxon>Chitinophaga</taxon>
    </lineage>
</organism>
<dbReference type="NCBIfam" id="NF033674">
    <property type="entry name" value="stress_OB_fold"/>
    <property type="match status" value="1"/>
</dbReference>
<dbReference type="RefSeq" id="WP_113613897.1">
    <property type="nucleotide sequence ID" value="NZ_QFFJ01000001.1"/>
</dbReference>
<evidence type="ECO:0000313" key="3">
    <source>
        <dbReference type="Proteomes" id="UP000253410"/>
    </source>
</evidence>
<keyword evidence="1" id="KW-0732">Signal</keyword>
<proteinExistence type="predicted"/>